<gene>
    <name evidence="2" type="ORF">B0H63DRAFT_181481</name>
</gene>
<dbReference type="AlphaFoldDB" id="A0AAE0NPG4"/>
<evidence type="ECO:0000313" key="3">
    <source>
        <dbReference type="Proteomes" id="UP001285441"/>
    </source>
</evidence>
<evidence type="ECO:0000313" key="2">
    <source>
        <dbReference type="EMBL" id="KAK3385308.1"/>
    </source>
</evidence>
<dbReference type="EMBL" id="JAULSW010000004">
    <property type="protein sequence ID" value="KAK3385308.1"/>
    <property type="molecule type" value="Genomic_DNA"/>
</dbReference>
<proteinExistence type="predicted"/>
<comment type="caution">
    <text evidence="2">The sequence shown here is derived from an EMBL/GenBank/DDBJ whole genome shotgun (WGS) entry which is preliminary data.</text>
</comment>
<feature type="region of interest" description="Disordered" evidence="1">
    <location>
        <begin position="370"/>
        <end position="389"/>
    </location>
</feature>
<feature type="region of interest" description="Disordered" evidence="1">
    <location>
        <begin position="288"/>
        <end position="335"/>
    </location>
</feature>
<dbReference type="Proteomes" id="UP001285441">
    <property type="component" value="Unassembled WGS sequence"/>
</dbReference>
<keyword evidence="3" id="KW-1185">Reference proteome</keyword>
<reference evidence="2" key="2">
    <citation type="submission" date="2023-06" db="EMBL/GenBank/DDBJ databases">
        <authorList>
            <consortium name="Lawrence Berkeley National Laboratory"/>
            <person name="Haridas S."/>
            <person name="Hensen N."/>
            <person name="Bonometti L."/>
            <person name="Westerberg I."/>
            <person name="Brannstrom I.O."/>
            <person name="Guillou S."/>
            <person name="Cros-Aarteil S."/>
            <person name="Calhoun S."/>
            <person name="Kuo A."/>
            <person name="Mondo S."/>
            <person name="Pangilinan J."/>
            <person name="Riley R."/>
            <person name="LaButti K."/>
            <person name="Andreopoulos B."/>
            <person name="Lipzen A."/>
            <person name="Chen C."/>
            <person name="Yanf M."/>
            <person name="Daum C."/>
            <person name="Ng V."/>
            <person name="Clum A."/>
            <person name="Steindorff A."/>
            <person name="Ohm R."/>
            <person name="Martin F."/>
            <person name="Silar P."/>
            <person name="Natvig D."/>
            <person name="Lalanne C."/>
            <person name="Gautier V."/>
            <person name="Ament-velasquez S.L."/>
            <person name="Kruys A."/>
            <person name="Hutchinson M.I."/>
            <person name="Powell A.J."/>
            <person name="Barry K."/>
            <person name="Miller A.N."/>
            <person name="Grigoriev I.V."/>
            <person name="Debuchy R."/>
            <person name="Gladieux P."/>
            <person name="Thoren M.H."/>
            <person name="Johannesson H."/>
        </authorList>
    </citation>
    <scope>NUCLEOTIDE SEQUENCE</scope>
    <source>
        <strain evidence="2">CBS 232.78</strain>
    </source>
</reference>
<sequence length="442" mass="48687">MIIAVFQSEPYALIMTAERLLSNVRETNPLVEDITIPPITPDNGYKPRLPKVPTGAEKSANKSFEVPTSSASTETGADIDEAGPRALLILPTTPLLHQLRGLMLMVERLDAGQIKPVLVKFSTELSVFHSFVAKIDQALYLRWIEIDRDVKEACSICFSEVQKELGNLTAKLGDTSASELTRGIGEDAVDRIFEGLRLLIESFFGRVHLFKFPMDGIHAETSQMSDSRTITPSEEKFSSDFESNIFDNAAYRSIIWANRAARIQQTDKKGGIGISSLAKYKTAIPDIKSAKADKSPSGRMAEDPLRKEVPGNQQQQHDNDKSSQWKEQSGKCFGNSSTKRCSYLPWMVTEEDLVGKPDSRTLQQEEYVRGGLSAGPQSPPSAGIMSASTGISSQPMMATGVFSSEQNAAENITKLEAELQFQTEELEAERSGRRMARISRTG</sequence>
<name>A0AAE0NPG4_9PEZI</name>
<reference evidence="2" key="1">
    <citation type="journal article" date="2023" name="Mol. Phylogenet. Evol.">
        <title>Genome-scale phylogeny and comparative genomics of the fungal order Sordariales.</title>
        <authorList>
            <person name="Hensen N."/>
            <person name="Bonometti L."/>
            <person name="Westerberg I."/>
            <person name="Brannstrom I.O."/>
            <person name="Guillou S."/>
            <person name="Cros-Aarteil S."/>
            <person name="Calhoun S."/>
            <person name="Haridas S."/>
            <person name="Kuo A."/>
            <person name="Mondo S."/>
            <person name="Pangilinan J."/>
            <person name="Riley R."/>
            <person name="LaButti K."/>
            <person name="Andreopoulos B."/>
            <person name="Lipzen A."/>
            <person name="Chen C."/>
            <person name="Yan M."/>
            <person name="Daum C."/>
            <person name="Ng V."/>
            <person name="Clum A."/>
            <person name="Steindorff A."/>
            <person name="Ohm R.A."/>
            <person name="Martin F."/>
            <person name="Silar P."/>
            <person name="Natvig D.O."/>
            <person name="Lalanne C."/>
            <person name="Gautier V."/>
            <person name="Ament-Velasquez S.L."/>
            <person name="Kruys A."/>
            <person name="Hutchinson M.I."/>
            <person name="Powell A.J."/>
            <person name="Barry K."/>
            <person name="Miller A.N."/>
            <person name="Grigoriev I.V."/>
            <person name="Debuchy R."/>
            <person name="Gladieux P."/>
            <person name="Hiltunen Thoren M."/>
            <person name="Johannesson H."/>
        </authorList>
    </citation>
    <scope>NUCLEOTIDE SEQUENCE</scope>
    <source>
        <strain evidence="2">CBS 232.78</strain>
    </source>
</reference>
<accession>A0AAE0NPG4</accession>
<feature type="region of interest" description="Disordered" evidence="1">
    <location>
        <begin position="42"/>
        <end position="77"/>
    </location>
</feature>
<feature type="compositionally biased region" description="Polar residues" evidence="1">
    <location>
        <begin position="66"/>
        <end position="75"/>
    </location>
</feature>
<feature type="compositionally biased region" description="Basic and acidic residues" evidence="1">
    <location>
        <begin position="288"/>
        <end position="309"/>
    </location>
</feature>
<evidence type="ECO:0000256" key="1">
    <source>
        <dbReference type="SAM" id="MobiDB-lite"/>
    </source>
</evidence>
<feature type="region of interest" description="Disordered" evidence="1">
    <location>
        <begin position="423"/>
        <end position="442"/>
    </location>
</feature>
<feature type="compositionally biased region" description="Basic residues" evidence="1">
    <location>
        <begin position="433"/>
        <end position="442"/>
    </location>
</feature>
<protein>
    <submittedName>
        <fullName evidence="2">Uncharacterized protein</fullName>
    </submittedName>
</protein>
<organism evidence="2 3">
    <name type="scientific">Podospora didyma</name>
    <dbReference type="NCBI Taxonomy" id="330526"/>
    <lineage>
        <taxon>Eukaryota</taxon>
        <taxon>Fungi</taxon>
        <taxon>Dikarya</taxon>
        <taxon>Ascomycota</taxon>
        <taxon>Pezizomycotina</taxon>
        <taxon>Sordariomycetes</taxon>
        <taxon>Sordariomycetidae</taxon>
        <taxon>Sordariales</taxon>
        <taxon>Podosporaceae</taxon>
        <taxon>Podospora</taxon>
    </lineage>
</organism>